<dbReference type="InterPro" id="IPR017900">
    <property type="entry name" value="4Fe4S_Fe_S_CS"/>
</dbReference>
<evidence type="ECO:0000256" key="7">
    <source>
        <dbReference type="SAM" id="Phobius"/>
    </source>
</evidence>
<dbReference type="Gene3D" id="3.30.70.20">
    <property type="match status" value="2"/>
</dbReference>
<feature type="domain" description="4Fe-4S ferredoxin-type" evidence="8">
    <location>
        <begin position="46"/>
        <end position="76"/>
    </location>
</feature>
<name>A0ABS5BMU3_9BACT</name>
<dbReference type="CDD" id="cd10560">
    <property type="entry name" value="FDH-O_like"/>
    <property type="match status" value="1"/>
</dbReference>
<accession>A0ABS5BMU3</accession>
<dbReference type="SUPFAM" id="SSF54862">
    <property type="entry name" value="4Fe-4S ferredoxins"/>
    <property type="match status" value="1"/>
</dbReference>
<dbReference type="Pfam" id="PF13247">
    <property type="entry name" value="Fer4_11"/>
    <property type="match status" value="1"/>
</dbReference>
<protein>
    <submittedName>
        <fullName evidence="9">4Fe-4S dicluster domain-containing protein</fullName>
    </submittedName>
</protein>
<dbReference type="InterPro" id="IPR017896">
    <property type="entry name" value="4Fe4S_Fe-S-bd"/>
</dbReference>
<evidence type="ECO:0000313" key="10">
    <source>
        <dbReference type="Proteomes" id="UP000676565"/>
    </source>
</evidence>
<comment type="subcellular location">
    <subcellularLocation>
        <location evidence="1">Cell envelope</location>
    </subcellularLocation>
</comment>
<evidence type="ECO:0000256" key="5">
    <source>
        <dbReference type="ARBA" id="ARBA00023004"/>
    </source>
</evidence>
<keyword evidence="5" id="KW-0408">Iron</keyword>
<gene>
    <name evidence="9" type="ORF">J8F10_07005</name>
</gene>
<evidence type="ECO:0000313" key="9">
    <source>
        <dbReference type="EMBL" id="MBP3955029.1"/>
    </source>
</evidence>
<feature type="domain" description="4Fe-4S ferredoxin-type" evidence="8">
    <location>
        <begin position="174"/>
        <end position="203"/>
    </location>
</feature>
<dbReference type="InterPro" id="IPR051555">
    <property type="entry name" value="FDH_Electron_Transfer_Unit"/>
</dbReference>
<reference evidence="9 10" key="1">
    <citation type="submission" date="2021-04" db="EMBL/GenBank/DDBJ databases">
        <authorList>
            <person name="Ivanova A."/>
        </authorList>
    </citation>
    <scope>NUCLEOTIDE SEQUENCE [LARGE SCALE GENOMIC DNA]</scope>
    <source>
        <strain evidence="9 10">G18</strain>
    </source>
</reference>
<comment type="caution">
    <text evidence="9">The sequence shown here is derived from an EMBL/GenBank/DDBJ whole genome shotgun (WGS) entry which is preliminary data.</text>
</comment>
<keyword evidence="10" id="KW-1185">Reference proteome</keyword>
<keyword evidence="7" id="KW-1133">Transmembrane helix</keyword>
<evidence type="ECO:0000256" key="6">
    <source>
        <dbReference type="ARBA" id="ARBA00023014"/>
    </source>
</evidence>
<sequence length="328" mass="36093">MAIEELEVVKRSSAQETAARGWLRAVVERLLVPLRRGKRPERQPAVGFYTDTTVCIGCKACEVACKQWNQLPADGFAFTGNSYDNTGELSASSWRHVKFIEQFPMPEPISQLVPRAAPQRIALDVLPTPEPVPETPGQPDWGRWLMMSDVCKHCAAAPCQQACPTGAIIYNEFANVYIQSDICNGCTYCVAACPFGVITRSTISGHARKCTLCYDRQKDGLVPACAKVCPTASIQFGPIDELRERARKRTAELQAKGVTGAHVYGDAATETYTELHSFYLLVDKPEVYGLPAKPFNPWIHMPGDYGRTLLVGVLTLTVLLVVFLIRGA</sequence>
<feature type="domain" description="4Fe-4S ferredoxin-type" evidence="8">
    <location>
        <begin position="142"/>
        <end position="173"/>
    </location>
</feature>
<keyword evidence="2" id="KW-0004">4Fe-4S</keyword>
<dbReference type="PANTHER" id="PTHR43545">
    <property type="entry name" value="FORMATE DEHYDROGENASE, NITRATE-INDUCIBLE, IRON-SULFUR SUBUNIT"/>
    <property type="match status" value="1"/>
</dbReference>
<keyword evidence="4" id="KW-0677">Repeat</keyword>
<evidence type="ECO:0000256" key="1">
    <source>
        <dbReference type="ARBA" id="ARBA00004196"/>
    </source>
</evidence>
<dbReference type="Proteomes" id="UP000676565">
    <property type="component" value="Unassembled WGS sequence"/>
</dbReference>
<feature type="transmembrane region" description="Helical" evidence="7">
    <location>
        <begin position="305"/>
        <end position="325"/>
    </location>
</feature>
<evidence type="ECO:0000256" key="3">
    <source>
        <dbReference type="ARBA" id="ARBA00022723"/>
    </source>
</evidence>
<organism evidence="9 10">
    <name type="scientific">Gemmata palustris</name>
    <dbReference type="NCBI Taxonomy" id="2822762"/>
    <lineage>
        <taxon>Bacteria</taxon>
        <taxon>Pseudomonadati</taxon>
        <taxon>Planctomycetota</taxon>
        <taxon>Planctomycetia</taxon>
        <taxon>Gemmatales</taxon>
        <taxon>Gemmataceae</taxon>
        <taxon>Gemmata</taxon>
    </lineage>
</organism>
<dbReference type="RefSeq" id="WP_210653130.1">
    <property type="nucleotide sequence ID" value="NZ_JAGKQQ010000001.1"/>
</dbReference>
<keyword evidence="7" id="KW-0812">Transmembrane</keyword>
<dbReference type="EMBL" id="JAGKQQ010000001">
    <property type="protein sequence ID" value="MBP3955029.1"/>
    <property type="molecule type" value="Genomic_DNA"/>
</dbReference>
<dbReference type="PROSITE" id="PS00198">
    <property type="entry name" value="4FE4S_FER_1"/>
    <property type="match status" value="1"/>
</dbReference>
<keyword evidence="6" id="KW-0411">Iron-sulfur</keyword>
<dbReference type="PANTHER" id="PTHR43545:SF6">
    <property type="entry name" value="FORMATE DEHYDROGENASE, NITRATE-INDUCIBLE, IRON-SULFUR SUBUNIT"/>
    <property type="match status" value="1"/>
</dbReference>
<proteinExistence type="predicted"/>
<dbReference type="PROSITE" id="PS51379">
    <property type="entry name" value="4FE4S_FER_2"/>
    <property type="match status" value="3"/>
</dbReference>
<evidence type="ECO:0000256" key="2">
    <source>
        <dbReference type="ARBA" id="ARBA00022485"/>
    </source>
</evidence>
<evidence type="ECO:0000259" key="8">
    <source>
        <dbReference type="PROSITE" id="PS51379"/>
    </source>
</evidence>
<evidence type="ECO:0000256" key="4">
    <source>
        <dbReference type="ARBA" id="ARBA00022737"/>
    </source>
</evidence>
<keyword evidence="3" id="KW-0479">Metal-binding</keyword>
<keyword evidence="7" id="KW-0472">Membrane</keyword>